<evidence type="ECO:0000256" key="1">
    <source>
        <dbReference type="SAM" id="MobiDB-lite"/>
    </source>
</evidence>
<keyword evidence="3" id="KW-1185">Reference proteome</keyword>
<evidence type="ECO:0008006" key="4">
    <source>
        <dbReference type="Google" id="ProtNLM"/>
    </source>
</evidence>
<gene>
    <name evidence="2" type="ORF">SAMN04488021_103102</name>
</gene>
<dbReference type="Proteomes" id="UP000183635">
    <property type="component" value="Unassembled WGS sequence"/>
</dbReference>
<organism evidence="2 3">
    <name type="scientific">Paracoccus aminovorans</name>
    <dbReference type="NCBI Taxonomy" id="34004"/>
    <lineage>
        <taxon>Bacteria</taxon>
        <taxon>Pseudomonadati</taxon>
        <taxon>Pseudomonadota</taxon>
        <taxon>Alphaproteobacteria</taxon>
        <taxon>Rhodobacterales</taxon>
        <taxon>Paracoccaceae</taxon>
        <taxon>Paracoccus</taxon>
    </lineage>
</organism>
<sequence>MIFVNRNGSRWCDAPREHGPAQDPLQPLEAMGDRGVFARGGAGFRRWQGEGRHDRRDLPEGAPHGFEPAGEKGGRRQRGRLIGRSPRAGKRSGDCFPEDGRAERKAARRHGCAGPAAEVLHGGGPSQRDDTGAAALLGSLPGAEWLIADRGYDADRFREALKDKGRKPCILGRKSCGKAVRYGKRRDRIAIMFGRLKDWPIVGKTVPRTVFRPASYIATHDFQWAKTFLSAIAIATTILF</sequence>
<dbReference type="STRING" id="34004.SAMN04488021_103102"/>
<reference evidence="2 3" key="1">
    <citation type="submission" date="2016-10" db="EMBL/GenBank/DDBJ databases">
        <authorList>
            <person name="de Groot N.N."/>
        </authorList>
    </citation>
    <scope>NUCLEOTIDE SEQUENCE [LARGE SCALE GENOMIC DNA]</scope>
    <source>
        <strain evidence="2 3">DSM 8537</strain>
    </source>
</reference>
<proteinExistence type="predicted"/>
<name>A0A1I2Y7B5_9RHOB</name>
<evidence type="ECO:0000313" key="2">
    <source>
        <dbReference type="EMBL" id="SFH21604.1"/>
    </source>
</evidence>
<dbReference type="AlphaFoldDB" id="A0A1I2Y7B5"/>
<accession>A0A1I2Y7B5</accession>
<evidence type="ECO:0000313" key="3">
    <source>
        <dbReference type="Proteomes" id="UP000183635"/>
    </source>
</evidence>
<dbReference type="EMBL" id="FOPU01000003">
    <property type="protein sequence ID" value="SFH21604.1"/>
    <property type="molecule type" value="Genomic_DNA"/>
</dbReference>
<feature type="region of interest" description="Disordered" evidence="1">
    <location>
        <begin position="46"/>
        <end position="128"/>
    </location>
</feature>
<feature type="region of interest" description="Disordered" evidence="1">
    <location>
        <begin position="1"/>
        <end position="28"/>
    </location>
</feature>
<feature type="compositionally biased region" description="Basic and acidic residues" evidence="1">
    <location>
        <begin position="47"/>
        <end position="59"/>
    </location>
</feature>
<protein>
    <recommendedName>
        <fullName evidence="4">Transposase DDE domain-containing protein</fullName>
    </recommendedName>
</protein>